<dbReference type="Pfam" id="PF02635">
    <property type="entry name" value="DsrE"/>
    <property type="match status" value="1"/>
</dbReference>
<keyword evidence="3" id="KW-1185">Reference proteome</keyword>
<gene>
    <name evidence="2" type="ORF">GBG18_06395</name>
    <name evidence="1" type="ORF">GBG19_06845</name>
</gene>
<sequence length="115" mass="13137">MKKENLLIVISTENIDSILKFPLLYGGVSIPRGYWKRVHIMFWGASIKSVIKSKKIRKKIKEIQKDGVEFSACIVCAQEYKAVKKLEKNSITCNHTGELLNKALQNDKKWATLTV</sequence>
<dbReference type="SUPFAM" id="SSF75169">
    <property type="entry name" value="DsrEFH-like"/>
    <property type="match status" value="1"/>
</dbReference>
<reference evidence="3 4" key="1">
    <citation type="submission" date="2019-10" db="EMBL/GenBank/DDBJ databases">
        <title>Poseidonibacter ostreae sp. nov., isolated from the gut of the Ostrea denselamellosa.</title>
        <authorList>
            <person name="Choi A."/>
        </authorList>
    </citation>
    <scope>NUCLEOTIDE SEQUENCE [LARGE SCALE GENOMIC DNA]</scope>
    <source>
        <strain evidence="1 4">SJOD-M-33</strain>
        <strain evidence="2 3">SJOD-M-5</strain>
    </source>
</reference>
<dbReference type="EMBL" id="WFKK01000016">
    <property type="protein sequence ID" value="KAB7889205.1"/>
    <property type="molecule type" value="Genomic_DNA"/>
</dbReference>
<dbReference type="EMBL" id="WFKJ01000015">
    <property type="protein sequence ID" value="KAB7891594.1"/>
    <property type="molecule type" value="Genomic_DNA"/>
</dbReference>
<dbReference type="Proteomes" id="UP000472839">
    <property type="component" value="Unassembled WGS sequence"/>
</dbReference>
<evidence type="ECO:0000313" key="1">
    <source>
        <dbReference type="EMBL" id="KAB7889205.1"/>
    </source>
</evidence>
<organism evidence="1 4">
    <name type="scientific">Poseidonibacter ostreae</name>
    <dbReference type="NCBI Taxonomy" id="2654171"/>
    <lineage>
        <taxon>Bacteria</taxon>
        <taxon>Pseudomonadati</taxon>
        <taxon>Campylobacterota</taxon>
        <taxon>Epsilonproteobacteria</taxon>
        <taxon>Campylobacterales</taxon>
        <taxon>Arcobacteraceae</taxon>
        <taxon>Poseidonibacter</taxon>
    </lineage>
</organism>
<name>A0A6L4WVX8_9BACT</name>
<evidence type="ECO:0000313" key="3">
    <source>
        <dbReference type="Proteomes" id="UP000461010"/>
    </source>
</evidence>
<dbReference type="InterPro" id="IPR003787">
    <property type="entry name" value="Sulphur_relay_DsrE/F-like"/>
</dbReference>
<dbReference type="AlphaFoldDB" id="A0A6L4WVX8"/>
<evidence type="ECO:0000313" key="2">
    <source>
        <dbReference type="EMBL" id="KAB7891594.1"/>
    </source>
</evidence>
<protein>
    <submittedName>
        <fullName evidence="1">DsrE family protein</fullName>
    </submittedName>
</protein>
<proteinExistence type="predicted"/>
<accession>A0A6L4WVX8</accession>
<dbReference type="Gene3D" id="3.40.1260.10">
    <property type="entry name" value="DsrEFH-like"/>
    <property type="match status" value="1"/>
</dbReference>
<dbReference type="Proteomes" id="UP000461010">
    <property type="component" value="Unassembled WGS sequence"/>
</dbReference>
<dbReference type="InterPro" id="IPR027396">
    <property type="entry name" value="DsrEFH-like"/>
</dbReference>
<comment type="caution">
    <text evidence="1">The sequence shown here is derived from an EMBL/GenBank/DDBJ whole genome shotgun (WGS) entry which is preliminary data.</text>
</comment>
<evidence type="ECO:0000313" key="4">
    <source>
        <dbReference type="Proteomes" id="UP000472839"/>
    </source>
</evidence>
<dbReference type="RefSeq" id="WP_152189469.1">
    <property type="nucleotide sequence ID" value="NZ_WFKI01000006.1"/>
</dbReference>